<evidence type="ECO:0000256" key="3">
    <source>
        <dbReference type="ARBA" id="ARBA00022833"/>
    </source>
</evidence>
<evidence type="ECO:0000313" key="8">
    <source>
        <dbReference type="Proteomes" id="UP000235965"/>
    </source>
</evidence>
<dbReference type="Pfam" id="PF00160">
    <property type="entry name" value="Pro_isomerase"/>
    <property type="match status" value="1"/>
</dbReference>
<dbReference type="GO" id="GO:0008270">
    <property type="term" value="F:zinc ion binding"/>
    <property type="evidence" value="ECO:0007669"/>
    <property type="project" value="UniProtKB-KW"/>
</dbReference>
<keyword evidence="2 4" id="KW-0863">Zinc-finger</keyword>
<dbReference type="GO" id="GO:0016018">
    <property type="term" value="F:cyclosporin A binding"/>
    <property type="evidence" value="ECO:0007669"/>
    <property type="project" value="TreeGrafter"/>
</dbReference>
<dbReference type="PANTHER" id="PTHR11071:SF577">
    <property type="entry name" value="PEPTIDYL-PROLYL CIS-TRANS ISOMERASE"/>
    <property type="match status" value="1"/>
</dbReference>
<protein>
    <submittedName>
        <fullName evidence="7">Peptidyl-prolyl cis-trans isomerase A2</fullName>
    </submittedName>
</protein>
<dbReference type="InterPro" id="IPR001841">
    <property type="entry name" value="Znf_RING"/>
</dbReference>
<proteinExistence type="predicted"/>
<organism evidence="7 8">
    <name type="scientific">Cryptotermes secundus</name>
    <dbReference type="NCBI Taxonomy" id="105785"/>
    <lineage>
        <taxon>Eukaryota</taxon>
        <taxon>Metazoa</taxon>
        <taxon>Ecdysozoa</taxon>
        <taxon>Arthropoda</taxon>
        <taxon>Hexapoda</taxon>
        <taxon>Insecta</taxon>
        <taxon>Pterygota</taxon>
        <taxon>Neoptera</taxon>
        <taxon>Polyneoptera</taxon>
        <taxon>Dictyoptera</taxon>
        <taxon>Blattodea</taxon>
        <taxon>Blattoidea</taxon>
        <taxon>Termitoidae</taxon>
        <taxon>Kalotermitidae</taxon>
        <taxon>Cryptotermitinae</taxon>
        <taxon>Cryptotermes</taxon>
    </lineage>
</organism>
<evidence type="ECO:0000259" key="5">
    <source>
        <dbReference type="PROSITE" id="PS50072"/>
    </source>
</evidence>
<dbReference type="STRING" id="105785.A0A2J7QL45"/>
<accession>A0A2J7QL45</accession>
<evidence type="ECO:0000313" key="7">
    <source>
        <dbReference type="EMBL" id="PNF29297.1"/>
    </source>
</evidence>
<gene>
    <name evidence="7" type="primary">cyp1_1</name>
    <name evidence="7" type="ORF">B7P43_G08944</name>
</gene>
<dbReference type="InterPro" id="IPR017907">
    <property type="entry name" value="Znf_RING_CS"/>
</dbReference>
<dbReference type="Gene3D" id="2.40.100.10">
    <property type="entry name" value="Cyclophilin-like"/>
    <property type="match status" value="1"/>
</dbReference>
<feature type="domain" description="RING-type" evidence="6">
    <location>
        <begin position="11"/>
        <end position="62"/>
    </location>
</feature>
<sequence>MSESALDLVRCGICMERFNQEDRKPKFLQCYHTYCCKCLTKIQEERKIVNGGGVEFLCPSCQKLTRVGKKGVSVLQDNFYVLPLSTAVTAECDEIYRSDEEEDINTTVRTDGTKRRVVKVWCTTCLKVAGPECSLHDICNFEAGKKRLHERLQSLMKHMGKKLDREVQVRESHLAHLQAVYEAWKSSLAEHLEEQINIQNMALTVACSELESLNSLRKLQNEEDLSIIVSAIKNITAMVTETESRLKVASEQSDLLSALQMCHVNILPVLDGHDKNKETLQKSVIDIGRSDSSEEKALAYLMYHILKNKSMEEDTVGGSWQLVEKVKRVKNKIGKNDQVGSKSQFYKPRSTSVQRETHTLVCTPATSTESIPAANHSRIVLNKGLNNLYEGVWCFFDIAIDGNMSGRIVFRLRPDVAPKMCANFVALCTGELSYGYKGSKIFKAVAGSHIIGGDFERNDGCGGHSIFNKKGLFLGDNSWLRDEEGALRMKGMGTDEKTGSGMVGSQFHIWVKEKEFKSYFRTLVIGKVTEGLELCKLISNLKTYKNEHGVYIITKDVVIQNCGKLDML</sequence>
<dbReference type="SUPFAM" id="SSF50891">
    <property type="entry name" value="Cyclophilin-like"/>
    <property type="match status" value="1"/>
</dbReference>
<dbReference type="PROSITE" id="PS50072">
    <property type="entry name" value="CSA_PPIASE_2"/>
    <property type="match status" value="1"/>
</dbReference>
<evidence type="ECO:0000259" key="6">
    <source>
        <dbReference type="PROSITE" id="PS50089"/>
    </source>
</evidence>
<keyword evidence="3" id="KW-0862">Zinc</keyword>
<dbReference type="EMBL" id="NEVH01013254">
    <property type="protein sequence ID" value="PNF29297.1"/>
    <property type="molecule type" value="Genomic_DNA"/>
</dbReference>
<dbReference type="GO" id="GO:0005737">
    <property type="term" value="C:cytoplasm"/>
    <property type="evidence" value="ECO:0007669"/>
    <property type="project" value="TreeGrafter"/>
</dbReference>
<reference evidence="7 8" key="1">
    <citation type="submission" date="2017-12" db="EMBL/GenBank/DDBJ databases">
        <title>Hemimetabolous genomes reveal molecular basis of termite eusociality.</title>
        <authorList>
            <person name="Harrison M.C."/>
            <person name="Jongepier E."/>
            <person name="Robertson H.M."/>
            <person name="Arning N."/>
            <person name="Bitard-Feildel T."/>
            <person name="Chao H."/>
            <person name="Childers C.P."/>
            <person name="Dinh H."/>
            <person name="Doddapaneni H."/>
            <person name="Dugan S."/>
            <person name="Gowin J."/>
            <person name="Greiner C."/>
            <person name="Han Y."/>
            <person name="Hu H."/>
            <person name="Hughes D.S.T."/>
            <person name="Huylmans A.-K."/>
            <person name="Kemena C."/>
            <person name="Kremer L.P.M."/>
            <person name="Lee S.L."/>
            <person name="Lopez-Ezquerra A."/>
            <person name="Mallet L."/>
            <person name="Monroy-Kuhn J.M."/>
            <person name="Moser A."/>
            <person name="Murali S.C."/>
            <person name="Muzny D.M."/>
            <person name="Otani S."/>
            <person name="Piulachs M.-D."/>
            <person name="Poelchau M."/>
            <person name="Qu J."/>
            <person name="Schaub F."/>
            <person name="Wada-Katsumata A."/>
            <person name="Worley K.C."/>
            <person name="Xie Q."/>
            <person name="Ylla G."/>
            <person name="Poulsen M."/>
            <person name="Gibbs R.A."/>
            <person name="Schal C."/>
            <person name="Richards S."/>
            <person name="Belles X."/>
            <person name="Korb J."/>
            <person name="Bornberg-Bauer E."/>
        </authorList>
    </citation>
    <scope>NUCLEOTIDE SEQUENCE [LARGE SCALE GENOMIC DNA]</scope>
    <source>
        <tissue evidence="7">Whole body</tissue>
    </source>
</reference>
<name>A0A2J7QL45_9NEOP</name>
<keyword evidence="1" id="KW-0479">Metal-binding</keyword>
<evidence type="ECO:0000256" key="1">
    <source>
        <dbReference type="ARBA" id="ARBA00022723"/>
    </source>
</evidence>
<dbReference type="Proteomes" id="UP000235965">
    <property type="component" value="Unassembled WGS sequence"/>
</dbReference>
<keyword evidence="8" id="KW-1185">Reference proteome</keyword>
<dbReference type="SMART" id="SM00184">
    <property type="entry name" value="RING"/>
    <property type="match status" value="1"/>
</dbReference>
<evidence type="ECO:0000256" key="4">
    <source>
        <dbReference type="PROSITE-ProRule" id="PRU00175"/>
    </source>
</evidence>
<dbReference type="InterPro" id="IPR029000">
    <property type="entry name" value="Cyclophilin-like_dom_sf"/>
</dbReference>
<dbReference type="GO" id="GO:0006457">
    <property type="term" value="P:protein folding"/>
    <property type="evidence" value="ECO:0007669"/>
    <property type="project" value="TreeGrafter"/>
</dbReference>
<dbReference type="PROSITE" id="PS50089">
    <property type="entry name" value="ZF_RING_2"/>
    <property type="match status" value="1"/>
</dbReference>
<dbReference type="GO" id="GO:0003755">
    <property type="term" value="F:peptidyl-prolyl cis-trans isomerase activity"/>
    <property type="evidence" value="ECO:0007669"/>
    <property type="project" value="InterPro"/>
</dbReference>
<comment type="caution">
    <text evidence="7">The sequence shown here is derived from an EMBL/GenBank/DDBJ whole genome shotgun (WGS) entry which is preliminary data.</text>
</comment>
<feature type="domain" description="PPIase cyclophilin-type" evidence="5">
    <location>
        <begin position="395"/>
        <end position="564"/>
    </location>
</feature>
<dbReference type="InterPro" id="IPR002130">
    <property type="entry name" value="Cyclophilin-type_PPIase_dom"/>
</dbReference>
<dbReference type="InterPro" id="IPR018957">
    <property type="entry name" value="Znf_C3HC4_RING-type"/>
</dbReference>
<dbReference type="OrthoDB" id="252722at2759"/>
<dbReference type="SUPFAM" id="SSF57850">
    <property type="entry name" value="RING/U-box"/>
    <property type="match status" value="1"/>
</dbReference>
<dbReference type="PANTHER" id="PTHR11071">
    <property type="entry name" value="PEPTIDYL-PROLYL CIS-TRANS ISOMERASE"/>
    <property type="match status" value="1"/>
</dbReference>
<dbReference type="InParanoid" id="A0A2J7QL45"/>
<dbReference type="AlphaFoldDB" id="A0A2J7QL45"/>
<dbReference type="Gene3D" id="3.30.40.10">
    <property type="entry name" value="Zinc/RING finger domain, C3HC4 (zinc finger)"/>
    <property type="match status" value="1"/>
</dbReference>
<keyword evidence="7" id="KW-0413">Isomerase</keyword>
<dbReference type="Pfam" id="PF00097">
    <property type="entry name" value="zf-C3HC4"/>
    <property type="match status" value="1"/>
</dbReference>
<dbReference type="InterPro" id="IPR013083">
    <property type="entry name" value="Znf_RING/FYVE/PHD"/>
</dbReference>
<evidence type="ECO:0000256" key="2">
    <source>
        <dbReference type="ARBA" id="ARBA00022771"/>
    </source>
</evidence>
<dbReference type="PROSITE" id="PS00518">
    <property type="entry name" value="ZF_RING_1"/>
    <property type="match status" value="1"/>
</dbReference>